<reference evidence="3" key="1">
    <citation type="submission" date="2016-01" db="EMBL/GenBank/DDBJ databases">
        <title>Draft genome of Chromobacterium sp. F49.</title>
        <authorList>
            <person name="Hong K.W."/>
        </authorList>
    </citation>
    <scope>NUCLEOTIDE SEQUENCE [LARGE SCALE GENOMIC DNA]</scope>
    <source>
        <strain evidence="3">M63</strain>
    </source>
</reference>
<dbReference type="Proteomes" id="UP000076563">
    <property type="component" value="Unassembled WGS sequence"/>
</dbReference>
<evidence type="ECO:0000259" key="1">
    <source>
        <dbReference type="Pfam" id="PF01883"/>
    </source>
</evidence>
<keyword evidence="3" id="KW-1185">Reference proteome</keyword>
<dbReference type="InterPro" id="IPR052339">
    <property type="entry name" value="Fe-S_Maturation_MIP18"/>
</dbReference>
<dbReference type="PANTHER" id="PTHR42831">
    <property type="entry name" value="FE-S PROTEIN MATURATION AUXILIARY FACTOR YITW"/>
    <property type="match status" value="1"/>
</dbReference>
<proteinExistence type="predicted"/>
<dbReference type="Pfam" id="PF01883">
    <property type="entry name" value="FeS_assembly_P"/>
    <property type="match status" value="1"/>
</dbReference>
<dbReference type="AlphaFoldDB" id="A0A163W1J4"/>
<feature type="domain" description="MIP18 family-like" evidence="1">
    <location>
        <begin position="8"/>
        <end position="78"/>
    </location>
</feature>
<dbReference type="InterPro" id="IPR034904">
    <property type="entry name" value="FSCA_dom_sf"/>
</dbReference>
<dbReference type="OrthoDB" id="9805360at2"/>
<dbReference type="STRING" id="1007103.GCA_000213315_05336"/>
<dbReference type="PANTHER" id="PTHR42831:SF1">
    <property type="entry name" value="FE-S PROTEIN MATURATION AUXILIARY FACTOR YITW"/>
    <property type="match status" value="1"/>
</dbReference>
<protein>
    <submittedName>
        <fullName evidence="2">FeS assembly SUF system protein</fullName>
    </submittedName>
</protein>
<dbReference type="Gene3D" id="3.30.300.130">
    <property type="entry name" value="Fe-S cluster assembly (FSCA)"/>
    <property type="match status" value="1"/>
</dbReference>
<dbReference type="eggNOG" id="COG2151">
    <property type="taxonomic scope" value="Bacteria"/>
</dbReference>
<comment type="caution">
    <text evidence="2">The sequence shown here is derived from an EMBL/GenBank/DDBJ whole genome shotgun (WGS) entry which is preliminary data.</text>
</comment>
<name>A0A163W1J4_9BACL</name>
<dbReference type="InterPro" id="IPR002744">
    <property type="entry name" value="MIP18-like"/>
</dbReference>
<dbReference type="RefSeq" id="WP_063184509.1">
    <property type="nucleotide sequence ID" value="NZ_CP121215.1"/>
</dbReference>
<dbReference type="EMBL" id="LQRA01000070">
    <property type="protein sequence ID" value="KZE75716.1"/>
    <property type="molecule type" value="Genomic_DNA"/>
</dbReference>
<gene>
    <name evidence="2" type="ORF">AV654_24895</name>
</gene>
<sequence length="102" mass="11324">MTTQVNEDVVRRQLMLVFDPELGVNVVDLGLIYGIDIKDGHIAIRMTLTTPGCPLHDTIIGGVRRALEGKPGVASVSVEVVWEPQWTPERMSDEAKRQLSAW</sequence>
<evidence type="ECO:0000313" key="2">
    <source>
        <dbReference type="EMBL" id="KZE75716.1"/>
    </source>
</evidence>
<accession>A0A163W1J4</accession>
<dbReference type="SUPFAM" id="SSF117916">
    <property type="entry name" value="Fe-S cluster assembly (FSCA) domain-like"/>
    <property type="match status" value="1"/>
</dbReference>
<evidence type="ECO:0000313" key="3">
    <source>
        <dbReference type="Proteomes" id="UP000076563"/>
    </source>
</evidence>
<organism evidence="2 3">
    <name type="scientific">Paenibacillus elgii</name>
    <dbReference type="NCBI Taxonomy" id="189691"/>
    <lineage>
        <taxon>Bacteria</taxon>
        <taxon>Bacillati</taxon>
        <taxon>Bacillota</taxon>
        <taxon>Bacilli</taxon>
        <taxon>Bacillales</taxon>
        <taxon>Paenibacillaceae</taxon>
        <taxon>Paenibacillus</taxon>
    </lineage>
</organism>